<reference evidence="3 4" key="1">
    <citation type="submission" date="2022-03" db="EMBL/GenBank/DDBJ databases">
        <title>Hymenobactersp. isolated from the air.</title>
        <authorList>
            <person name="Won M."/>
            <person name="Kwon S.-W."/>
        </authorList>
    </citation>
    <scope>NUCLEOTIDE SEQUENCE [LARGE SCALE GENOMIC DNA]</scope>
    <source>
        <strain evidence="3 4">KACC 21982</strain>
    </source>
</reference>
<dbReference type="PROSITE" id="PS51750">
    <property type="entry name" value="BRO_N"/>
    <property type="match status" value="1"/>
</dbReference>
<keyword evidence="1" id="KW-0175">Coiled coil</keyword>
<organism evidence="3 4">
    <name type="scientific">Hymenobacter tibetensis</name>
    <dbReference type="NCBI Taxonomy" id="497967"/>
    <lineage>
        <taxon>Bacteria</taxon>
        <taxon>Pseudomonadati</taxon>
        <taxon>Bacteroidota</taxon>
        <taxon>Cytophagia</taxon>
        <taxon>Cytophagales</taxon>
        <taxon>Hymenobacteraceae</taxon>
        <taxon>Hymenobacter</taxon>
    </lineage>
</organism>
<name>A0ABY4D2X1_9BACT</name>
<dbReference type="EMBL" id="CP094669">
    <property type="protein sequence ID" value="UOG76760.1"/>
    <property type="molecule type" value="Genomic_DNA"/>
</dbReference>
<proteinExistence type="predicted"/>
<dbReference type="RefSeq" id="WP_243801935.1">
    <property type="nucleotide sequence ID" value="NZ_CP094669.1"/>
</dbReference>
<dbReference type="Proteomes" id="UP000831113">
    <property type="component" value="Chromosome"/>
</dbReference>
<dbReference type="InterPro" id="IPR003497">
    <property type="entry name" value="BRO_N_domain"/>
</dbReference>
<evidence type="ECO:0000256" key="1">
    <source>
        <dbReference type="SAM" id="Coils"/>
    </source>
</evidence>
<dbReference type="Pfam" id="PF02498">
    <property type="entry name" value="Bro-N"/>
    <property type="match status" value="1"/>
</dbReference>
<dbReference type="InterPro" id="IPR005039">
    <property type="entry name" value="Ant_C"/>
</dbReference>
<keyword evidence="4" id="KW-1185">Reference proteome</keyword>
<feature type="domain" description="Bro-N" evidence="2">
    <location>
        <begin position="2"/>
        <end position="108"/>
    </location>
</feature>
<evidence type="ECO:0000259" key="2">
    <source>
        <dbReference type="PROSITE" id="PS51750"/>
    </source>
</evidence>
<protein>
    <submittedName>
        <fullName evidence="3">Phage antirepressor KilAC domain-containing protein</fullName>
    </submittedName>
</protein>
<evidence type="ECO:0000313" key="4">
    <source>
        <dbReference type="Proteomes" id="UP000831113"/>
    </source>
</evidence>
<dbReference type="Pfam" id="PF03374">
    <property type="entry name" value="ANT"/>
    <property type="match status" value="1"/>
</dbReference>
<dbReference type="SMART" id="SM01040">
    <property type="entry name" value="Bro-N"/>
    <property type="match status" value="1"/>
</dbReference>
<gene>
    <name evidence="3" type="ORF">MTX78_09195</name>
</gene>
<accession>A0ABY4D2X1</accession>
<dbReference type="PANTHER" id="PTHR36180:SF2">
    <property type="entry name" value="BRO FAMILY PROTEIN"/>
    <property type="match status" value="1"/>
</dbReference>
<evidence type="ECO:0000313" key="3">
    <source>
        <dbReference type="EMBL" id="UOG76760.1"/>
    </source>
</evidence>
<sequence length="283" mass="31518">MNNTVPQIYNFDNADVRIIIQPNGDPLFVASDVCSVLELANVGQALSRLDEDEKTDIILNDVTGRPQAQYVITESGLYSLVLGSRKPEAKAFKKWITSVVLPQIRKTGSYSTQPQLPATFAEALRLAASAIEDKERVELALLASEATNKQLEEKSEVLETKVLEDKPKVQFCDAITASNSQDTLAEVAQNLASKYPGLGRNLLVDFLRKESVIQSKSRSETAPLPYQHYVSCGYFFIKYTPFDNTLTGKKGVGKQTMVTARGLKFIEKKLDANWSFFRADKRK</sequence>
<dbReference type="PANTHER" id="PTHR36180">
    <property type="entry name" value="DNA-BINDING PROTEIN-RELATED-RELATED"/>
    <property type="match status" value="1"/>
</dbReference>
<feature type="coiled-coil region" evidence="1">
    <location>
        <begin position="134"/>
        <end position="161"/>
    </location>
</feature>